<comment type="catalytic activity">
    <reaction evidence="1">
        <text>ATP + protein L-histidine = ADP + protein N-phospho-L-histidine.</text>
        <dbReference type="EC" id="2.7.13.3"/>
    </reaction>
</comment>
<evidence type="ECO:0000259" key="5">
    <source>
        <dbReference type="PROSITE" id="PS50109"/>
    </source>
</evidence>
<dbReference type="AlphaFoldDB" id="A0AB38EAS2"/>
<dbReference type="SUPFAM" id="SSF55874">
    <property type="entry name" value="ATPase domain of HSP90 chaperone/DNA topoisomerase II/histidine kinase"/>
    <property type="match status" value="1"/>
</dbReference>
<accession>A0AB38EAS2</accession>
<gene>
    <name evidence="6" type="ORF">NCPPB2254_01423</name>
</gene>
<dbReference type="GO" id="GO:0007234">
    <property type="term" value="P:osmosensory signaling via phosphorelay pathway"/>
    <property type="evidence" value="ECO:0007669"/>
    <property type="project" value="TreeGrafter"/>
</dbReference>
<comment type="caution">
    <text evidence="6">The sequence shown here is derived from an EMBL/GenBank/DDBJ whole genome shotgun (WGS) entry which is preliminary data.</text>
</comment>
<evidence type="ECO:0000313" key="6">
    <source>
        <dbReference type="EMBL" id="SOQ07639.1"/>
    </source>
</evidence>
<dbReference type="GO" id="GO:0000156">
    <property type="term" value="F:phosphorelay response regulator activity"/>
    <property type="evidence" value="ECO:0007669"/>
    <property type="project" value="TreeGrafter"/>
</dbReference>
<organism evidence="6 7">
    <name type="scientific">Pseudomonas syringae pv. persicae</name>
    <dbReference type="NCBI Taxonomy" id="237306"/>
    <lineage>
        <taxon>Bacteria</taxon>
        <taxon>Pseudomonadati</taxon>
        <taxon>Pseudomonadota</taxon>
        <taxon>Gammaproteobacteria</taxon>
        <taxon>Pseudomonadales</taxon>
        <taxon>Pseudomonadaceae</taxon>
        <taxon>Pseudomonas</taxon>
    </lineage>
</organism>
<dbReference type="PANTHER" id="PTHR42878">
    <property type="entry name" value="TWO-COMPONENT HISTIDINE KINASE"/>
    <property type="match status" value="1"/>
</dbReference>
<dbReference type="InterPro" id="IPR036890">
    <property type="entry name" value="HATPase_C_sf"/>
</dbReference>
<dbReference type="InterPro" id="IPR050351">
    <property type="entry name" value="BphY/WalK/GraS-like"/>
</dbReference>
<dbReference type="InterPro" id="IPR005467">
    <property type="entry name" value="His_kinase_dom"/>
</dbReference>
<evidence type="ECO:0000256" key="2">
    <source>
        <dbReference type="ARBA" id="ARBA00012438"/>
    </source>
</evidence>
<dbReference type="PROSITE" id="PS50109">
    <property type="entry name" value="HIS_KIN"/>
    <property type="match status" value="1"/>
</dbReference>
<dbReference type="EC" id="2.7.13.3" evidence="2"/>
<keyword evidence="3" id="KW-0808">Transferase</keyword>
<evidence type="ECO:0000256" key="3">
    <source>
        <dbReference type="ARBA" id="ARBA00022679"/>
    </source>
</evidence>
<feature type="domain" description="Histidine kinase" evidence="5">
    <location>
        <begin position="1"/>
        <end position="169"/>
    </location>
</feature>
<name>A0AB38EAS2_9PSED</name>
<dbReference type="Proteomes" id="UP000237580">
    <property type="component" value="Unassembled WGS sequence"/>
</dbReference>
<dbReference type="Pfam" id="PF02518">
    <property type="entry name" value="HATPase_c"/>
    <property type="match status" value="1"/>
</dbReference>
<keyword evidence="4 6" id="KW-0418">Kinase</keyword>
<dbReference type="PRINTS" id="PR00344">
    <property type="entry name" value="BCTRLSENSOR"/>
</dbReference>
<sequence>MIVDLLDFTHARVGSGITVVPQLIDLHAVVARGVEELRQVFPHRVLVHRSEGQGACSADPDRLLQVLGNLVSNAVNYGEDGSDILITSSFETYLIKLSVHNFGEPIPLEKVDDLYEPVMHVVSDSDETRTVGLGLFIVREIIRAHLGEITVSSSTDAGTTFTVAFPRPVV</sequence>
<evidence type="ECO:0000313" key="7">
    <source>
        <dbReference type="Proteomes" id="UP000237580"/>
    </source>
</evidence>
<reference evidence="6 7" key="1">
    <citation type="submission" date="2017-11" db="EMBL/GenBank/DDBJ databases">
        <authorList>
            <person name="Blom J."/>
        </authorList>
    </citation>
    <scope>NUCLEOTIDE SEQUENCE [LARGE SCALE GENOMIC DNA]</scope>
    <source>
        <strain evidence="6">NCPPB 2254</strain>
    </source>
</reference>
<dbReference type="EMBL" id="ODAM01000038">
    <property type="protein sequence ID" value="SOQ07639.1"/>
    <property type="molecule type" value="Genomic_DNA"/>
</dbReference>
<evidence type="ECO:0000256" key="1">
    <source>
        <dbReference type="ARBA" id="ARBA00000085"/>
    </source>
</evidence>
<dbReference type="PANTHER" id="PTHR42878:SF13">
    <property type="entry name" value="HISTIDINE KINASE"/>
    <property type="match status" value="1"/>
</dbReference>
<protein>
    <recommendedName>
        <fullName evidence="2">histidine kinase</fullName>
        <ecNumber evidence="2">2.7.13.3</ecNumber>
    </recommendedName>
</protein>
<proteinExistence type="predicted"/>
<evidence type="ECO:0000256" key="4">
    <source>
        <dbReference type="ARBA" id="ARBA00022777"/>
    </source>
</evidence>
<dbReference type="Gene3D" id="3.30.565.10">
    <property type="entry name" value="Histidine kinase-like ATPase, C-terminal domain"/>
    <property type="match status" value="1"/>
</dbReference>
<dbReference type="InterPro" id="IPR003594">
    <property type="entry name" value="HATPase_dom"/>
</dbReference>
<dbReference type="SMART" id="SM00387">
    <property type="entry name" value="HATPase_c"/>
    <property type="match status" value="1"/>
</dbReference>
<dbReference type="GO" id="GO:0030295">
    <property type="term" value="F:protein kinase activator activity"/>
    <property type="evidence" value="ECO:0007669"/>
    <property type="project" value="TreeGrafter"/>
</dbReference>
<dbReference type="GO" id="GO:0004673">
    <property type="term" value="F:protein histidine kinase activity"/>
    <property type="evidence" value="ECO:0007669"/>
    <property type="project" value="UniProtKB-EC"/>
</dbReference>
<dbReference type="InterPro" id="IPR004358">
    <property type="entry name" value="Sig_transdc_His_kin-like_C"/>
</dbReference>